<comment type="caution">
    <text evidence="2">The sequence shown here is derived from an EMBL/GenBank/DDBJ whole genome shotgun (WGS) entry which is preliminary data.</text>
</comment>
<sequence length="173" mass="19498">MPTWATNNRAILVARTLHQGYQVPGYAIDGVGYFVSKERQPFKTDNFQVLVDTQIKLVGYKENHEKCLVAVDSSDETKRIKIGSFTIDRVRFCGMVDDQNTCYINFYGQLRFKIAPEFQVLVELATFTEESDSEDPDSDSETKSLVKKINDGCGSLKLKGAPPYPQSSLLKWG</sequence>
<evidence type="ECO:0000313" key="2">
    <source>
        <dbReference type="EMBL" id="CAB3384307.1"/>
    </source>
</evidence>
<protein>
    <submittedName>
        <fullName evidence="2">Uncharacterized protein</fullName>
    </submittedName>
</protein>
<dbReference type="AlphaFoldDB" id="A0A8S1E292"/>
<gene>
    <name evidence="2" type="ORF">CLODIP_2_CD12044</name>
</gene>
<name>A0A8S1E292_9INSE</name>
<organism evidence="2 3">
    <name type="scientific">Cloeon dipterum</name>
    <dbReference type="NCBI Taxonomy" id="197152"/>
    <lineage>
        <taxon>Eukaryota</taxon>
        <taxon>Metazoa</taxon>
        <taxon>Ecdysozoa</taxon>
        <taxon>Arthropoda</taxon>
        <taxon>Hexapoda</taxon>
        <taxon>Insecta</taxon>
        <taxon>Pterygota</taxon>
        <taxon>Palaeoptera</taxon>
        <taxon>Ephemeroptera</taxon>
        <taxon>Pisciforma</taxon>
        <taxon>Baetidae</taxon>
        <taxon>Cloeon</taxon>
    </lineage>
</organism>
<dbReference type="EMBL" id="CADEPI010000344">
    <property type="protein sequence ID" value="CAB3384307.1"/>
    <property type="molecule type" value="Genomic_DNA"/>
</dbReference>
<dbReference type="Proteomes" id="UP000494165">
    <property type="component" value="Unassembled WGS sequence"/>
</dbReference>
<proteinExistence type="predicted"/>
<evidence type="ECO:0000313" key="3">
    <source>
        <dbReference type="Proteomes" id="UP000494165"/>
    </source>
</evidence>
<reference evidence="2 3" key="1">
    <citation type="submission" date="2020-04" db="EMBL/GenBank/DDBJ databases">
        <authorList>
            <person name="Alioto T."/>
            <person name="Alioto T."/>
            <person name="Gomez Garrido J."/>
        </authorList>
    </citation>
    <scope>NUCLEOTIDE SEQUENCE [LARGE SCALE GENOMIC DNA]</scope>
</reference>
<evidence type="ECO:0000256" key="1">
    <source>
        <dbReference type="SAM" id="MobiDB-lite"/>
    </source>
</evidence>
<accession>A0A8S1E292</accession>
<feature type="region of interest" description="Disordered" evidence="1">
    <location>
        <begin position="152"/>
        <end position="173"/>
    </location>
</feature>
<keyword evidence="3" id="KW-1185">Reference proteome</keyword>